<gene>
    <name evidence="1" type="ORF">HYC85_024220</name>
</gene>
<dbReference type="EMBL" id="JACBKZ010000012">
    <property type="protein sequence ID" value="KAF5936714.1"/>
    <property type="molecule type" value="Genomic_DNA"/>
</dbReference>
<reference evidence="1 2" key="2">
    <citation type="submission" date="2020-07" db="EMBL/GenBank/DDBJ databases">
        <title>Genome assembly of wild tea tree DASZ reveals pedigree and selection history of tea varieties.</title>
        <authorList>
            <person name="Zhang W."/>
        </authorList>
    </citation>
    <scope>NUCLEOTIDE SEQUENCE [LARGE SCALE GENOMIC DNA]</scope>
    <source>
        <strain evidence="2">cv. G240</strain>
        <tissue evidence="1">Leaf</tissue>
    </source>
</reference>
<protein>
    <submittedName>
        <fullName evidence="1">Uncharacterized protein</fullName>
    </submittedName>
</protein>
<accession>A0A7J7GBE1</accession>
<sequence length="77" mass="8721">MVGVPSLQTSPTYNMMSSMISPQSSVESMDHSFDGMGLMQEIESRDEELCFQPYTKKRPSQTELGELQALALRMMRN</sequence>
<comment type="caution">
    <text evidence="1">The sequence shown here is derived from an EMBL/GenBank/DDBJ whole genome shotgun (WGS) entry which is preliminary data.</text>
</comment>
<evidence type="ECO:0000313" key="2">
    <source>
        <dbReference type="Proteomes" id="UP000593564"/>
    </source>
</evidence>
<keyword evidence="2" id="KW-1185">Reference proteome</keyword>
<name>A0A7J7GBE1_CAMSI</name>
<proteinExistence type="predicted"/>
<dbReference type="AlphaFoldDB" id="A0A7J7GBE1"/>
<organism evidence="1 2">
    <name type="scientific">Camellia sinensis</name>
    <name type="common">Tea plant</name>
    <name type="synonym">Thea sinensis</name>
    <dbReference type="NCBI Taxonomy" id="4442"/>
    <lineage>
        <taxon>Eukaryota</taxon>
        <taxon>Viridiplantae</taxon>
        <taxon>Streptophyta</taxon>
        <taxon>Embryophyta</taxon>
        <taxon>Tracheophyta</taxon>
        <taxon>Spermatophyta</taxon>
        <taxon>Magnoliopsida</taxon>
        <taxon>eudicotyledons</taxon>
        <taxon>Gunneridae</taxon>
        <taxon>Pentapetalae</taxon>
        <taxon>asterids</taxon>
        <taxon>Ericales</taxon>
        <taxon>Theaceae</taxon>
        <taxon>Camellia</taxon>
    </lineage>
</organism>
<reference evidence="2" key="1">
    <citation type="journal article" date="2020" name="Nat. Commun.">
        <title>Genome assembly of wild tea tree DASZ reveals pedigree and selection history of tea varieties.</title>
        <authorList>
            <person name="Zhang W."/>
            <person name="Zhang Y."/>
            <person name="Qiu H."/>
            <person name="Guo Y."/>
            <person name="Wan H."/>
            <person name="Zhang X."/>
            <person name="Scossa F."/>
            <person name="Alseekh S."/>
            <person name="Zhang Q."/>
            <person name="Wang P."/>
            <person name="Xu L."/>
            <person name="Schmidt M.H."/>
            <person name="Jia X."/>
            <person name="Li D."/>
            <person name="Zhu A."/>
            <person name="Guo F."/>
            <person name="Chen W."/>
            <person name="Ni D."/>
            <person name="Usadel B."/>
            <person name="Fernie A.R."/>
            <person name="Wen W."/>
        </authorList>
    </citation>
    <scope>NUCLEOTIDE SEQUENCE [LARGE SCALE GENOMIC DNA]</scope>
    <source>
        <strain evidence="2">cv. G240</strain>
    </source>
</reference>
<dbReference type="Proteomes" id="UP000593564">
    <property type="component" value="Unassembled WGS sequence"/>
</dbReference>
<evidence type="ECO:0000313" key="1">
    <source>
        <dbReference type="EMBL" id="KAF5936714.1"/>
    </source>
</evidence>